<evidence type="ECO:0000313" key="3">
    <source>
        <dbReference type="EMBL" id="EMA30056.1"/>
    </source>
</evidence>
<keyword evidence="4" id="KW-1185">Reference proteome</keyword>
<dbReference type="InterPro" id="IPR006311">
    <property type="entry name" value="TAT_signal"/>
</dbReference>
<proteinExistence type="predicted"/>
<dbReference type="eggNOG" id="arCOG03825">
    <property type="taxonomic scope" value="Archaea"/>
</dbReference>
<dbReference type="EMBL" id="AOLZ01000063">
    <property type="protein sequence ID" value="EMA30056.1"/>
    <property type="molecule type" value="Genomic_DNA"/>
</dbReference>
<reference evidence="2" key="3">
    <citation type="submission" date="2017-01" db="EMBL/GenBank/DDBJ databases">
        <authorList>
            <person name="Mah S.A."/>
            <person name="Swanson W.J."/>
            <person name="Moy G.W."/>
            <person name="Vacquier V.D."/>
        </authorList>
    </citation>
    <scope>NUCLEOTIDE SEQUENCE</scope>
    <source>
        <strain evidence="2">AJ5</strain>
        <plasmid evidence="2">pHLAJ5I</plasmid>
    </source>
</reference>
<dbReference type="EMBL" id="CP019286">
    <property type="protein sequence ID" value="APX00239.1"/>
    <property type="molecule type" value="Genomic_DNA"/>
</dbReference>
<dbReference type="Proteomes" id="UP000186547">
    <property type="component" value="Plasmid pHLAJ5I"/>
</dbReference>
<dbReference type="InterPro" id="IPR025164">
    <property type="entry name" value="Toastrack_DUF4097"/>
</dbReference>
<dbReference type="Proteomes" id="UP000011555">
    <property type="component" value="Unassembled WGS sequence"/>
</dbReference>
<evidence type="ECO:0000313" key="5">
    <source>
        <dbReference type="Proteomes" id="UP000186547"/>
    </source>
</evidence>
<dbReference type="Pfam" id="PF13349">
    <property type="entry name" value="DUF4097"/>
    <property type="match status" value="1"/>
</dbReference>
<evidence type="ECO:0000259" key="1">
    <source>
        <dbReference type="Pfam" id="PF13349"/>
    </source>
</evidence>
<dbReference type="KEGG" id="hlc:CHINAEXTREME20755"/>
<dbReference type="PATRIC" id="fig|358396.7.peg.3398"/>
<evidence type="ECO:0000313" key="2">
    <source>
        <dbReference type="EMBL" id="APX00239.1"/>
    </source>
</evidence>
<reference evidence="2 5" key="1">
    <citation type="journal article" date="2011" name="J. Bacteriol.">
        <title>Genome sequence of Halobiforma lacisalsi AJ5, an extremely halophilic archaeon which harbors a bop gene.</title>
        <authorList>
            <person name="Jiang X."/>
            <person name="Wang S."/>
            <person name="Cheng H."/>
            <person name="Huo Y."/>
            <person name="Zhang X."/>
            <person name="Zhu X."/>
            <person name="Han X."/>
            <person name="Ni P."/>
            <person name="Wu M."/>
        </authorList>
    </citation>
    <scope>NUCLEOTIDE SEQUENCE [LARGE SCALE GENOMIC DNA]</scope>
    <source>
        <strain evidence="2 5">AJ5</strain>
        <plasmid evidence="2">pHLAJ5I</plasmid>
        <plasmid evidence="5">phlaj5i</plasmid>
    </source>
</reference>
<reference evidence="3 4" key="2">
    <citation type="journal article" date="2014" name="PLoS Genet.">
        <title>Phylogenetically driven sequencing of extremely halophilic archaea reveals strategies for static and dynamic osmo-response.</title>
        <authorList>
            <person name="Becker E.A."/>
            <person name="Seitzer P.M."/>
            <person name="Tritt A."/>
            <person name="Larsen D."/>
            <person name="Krusor M."/>
            <person name="Yao A.I."/>
            <person name="Wu D."/>
            <person name="Madern D."/>
            <person name="Eisen J.A."/>
            <person name="Darling A.E."/>
            <person name="Facciotti M.T."/>
        </authorList>
    </citation>
    <scope>NUCLEOTIDE SEQUENCE [LARGE SCALE GENOMIC DNA]</scope>
    <source>
        <strain evidence="3 4">AJ5</strain>
    </source>
</reference>
<dbReference type="AlphaFoldDB" id="M0L925"/>
<keyword evidence="2" id="KW-0614">Plasmid</keyword>
<accession>M0L925</accession>
<geneLocation type="plasmid" evidence="5">
    <name>phlaj5i</name>
</geneLocation>
<dbReference type="GeneID" id="30923609"/>
<dbReference type="RefSeq" id="WP_007143045.1">
    <property type="nucleotide sequence ID" value="NZ_AOLZ01000063.1"/>
</dbReference>
<geneLocation type="plasmid" evidence="2">
    <name>pHLAJ5I</name>
</geneLocation>
<dbReference type="PROSITE" id="PS51318">
    <property type="entry name" value="TAT"/>
    <property type="match status" value="1"/>
</dbReference>
<organism evidence="3 4">
    <name type="scientific">Natronobacterium lacisalsi AJ5</name>
    <dbReference type="NCBI Taxonomy" id="358396"/>
    <lineage>
        <taxon>Archaea</taxon>
        <taxon>Methanobacteriati</taxon>
        <taxon>Methanobacteriota</taxon>
        <taxon>Stenosarchaea group</taxon>
        <taxon>Halobacteria</taxon>
        <taxon>Halobacteriales</taxon>
        <taxon>Natrialbaceae</taxon>
        <taxon>Natronobacterium</taxon>
    </lineage>
</organism>
<name>M0L925_NATLA</name>
<sequence length="283" mass="29807">MNFDITRRRAVIAGAAVSVGGLAIGGIASRQLADEKSEEHTTETFNETYDAAEIDIATDVGSVSVIGADRETVELEVEQSGSVRSLDRTTLTVDGSTNTLDVTVDYEQTITERLGLTPDSRPDSEIVLTVPHELERAVLETVNGAIDARDIEATVTASTTNGTIDVDSSNIAGLNSTNGDIDAVVEALAAETVIETTNGDVALETDELDGDVTFESTNGEIDCTLGDAVDTTVTVSTTNGEIEFESDRASVATRTDEELEAVIGEGTNDLHFETTNGDITIVD</sequence>
<gene>
    <name evidence="3" type="ORF">C445_16744</name>
    <name evidence="2" type="ORF">CHINAEXTREME_20755</name>
</gene>
<feature type="domain" description="DUF4097" evidence="1">
    <location>
        <begin position="134"/>
        <end position="281"/>
    </location>
</feature>
<evidence type="ECO:0000313" key="4">
    <source>
        <dbReference type="Proteomes" id="UP000011555"/>
    </source>
</evidence>
<protein>
    <recommendedName>
        <fullName evidence="1">DUF4097 domain-containing protein</fullName>
    </recommendedName>
</protein>